<evidence type="ECO:0000259" key="14">
    <source>
        <dbReference type="PROSITE" id="PS01225"/>
    </source>
</evidence>
<comment type="caution">
    <text evidence="12">Lacks conserved residue(s) required for the propagation of feature annotation.</text>
</comment>
<keyword evidence="7" id="KW-0358">Heparin-binding</keyword>
<dbReference type="GO" id="GO:0036122">
    <property type="term" value="F:BMP binding"/>
    <property type="evidence" value="ECO:0007669"/>
    <property type="project" value="TreeGrafter"/>
</dbReference>
<comment type="similarity">
    <text evidence="3">Belongs to the sclerostin family.</text>
</comment>
<dbReference type="Pfam" id="PF05463">
    <property type="entry name" value="Sclerostin"/>
    <property type="match status" value="1"/>
</dbReference>
<dbReference type="GO" id="GO:0016055">
    <property type="term" value="P:Wnt signaling pathway"/>
    <property type="evidence" value="ECO:0007669"/>
    <property type="project" value="UniProtKB-KW"/>
</dbReference>
<dbReference type="SMART" id="SM00041">
    <property type="entry name" value="CT"/>
    <property type="match status" value="1"/>
</dbReference>
<dbReference type="GO" id="GO:0008201">
    <property type="term" value="F:heparin binding"/>
    <property type="evidence" value="ECO:0007669"/>
    <property type="project" value="UniProtKB-KW"/>
</dbReference>
<keyword evidence="9" id="KW-0732">Signal</keyword>
<dbReference type="OrthoDB" id="6624188at2759"/>
<evidence type="ECO:0000256" key="8">
    <source>
        <dbReference type="ARBA" id="ARBA00022687"/>
    </source>
</evidence>
<evidence type="ECO:0000256" key="6">
    <source>
        <dbReference type="ARBA" id="ARBA00022525"/>
    </source>
</evidence>
<dbReference type="Proteomes" id="UP000694397">
    <property type="component" value="Chromosome 7"/>
</dbReference>
<evidence type="ECO:0000256" key="11">
    <source>
        <dbReference type="ARBA" id="ARBA00023180"/>
    </source>
</evidence>
<dbReference type="GO" id="GO:0030514">
    <property type="term" value="P:negative regulation of BMP signaling pathway"/>
    <property type="evidence" value="ECO:0007669"/>
    <property type="project" value="TreeGrafter"/>
</dbReference>
<comment type="subunit">
    <text evidence="4">Interacts with LRP4 (via the extracellular domain); the interaction facilitates the inhibition of Wnt signaling. Interacts with LRP5 (via the first two YWTD-EGF repeat domains); the interaction inhibits Wnt-mediated signaling. Interacts with LRP6.</text>
</comment>
<dbReference type="PANTHER" id="PTHR14903">
    <property type="entry name" value="SCLEROSTIN-RELATED"/>
    <property type="match status" value="1"/>
</dbReference>
<evidence type="ECO:0000256" key="1">
    <source>
        <dbReference type="ARBA" id="ARBA00002193"/>
    </source>
</evidence>
<feature type="region of interest" description="Disordered" evidence="13">
    <location>
        <begin position="81"/>
        <end position="100"/>
    </location>
</feature>
<comment type="subcellular location">
    <subcellularLocation>
        <location evidence="2">Secreted</location>
    </subcellularLocation>
</comment>
<evidence type="ECO:0000256" key="9">
    <source>
        <dbReference type="ARBA" id="ARBA00022729"/>
    </source>
</evidence>
<proteinExistence type="inferred from homology"/>
<evidence type="ECO:0000256" key="5">
    <source>
        <dbReference type="ARBA" id="ARBA00018019"/>
    </source>
</evidence>
<accession>A0A8C9W3J3</accession>
<dbReference type="InterPro" id="IPR029034">
    <property type="entry name" value="Cystine-knot_cytokine"/>
</dbReference>
<dbReference type="InterPro" id="IPR006207">
    <property type="entry name" value="Cys_knot_C"/>
</dbReference>
<reference evidence="15" key="2">
    <citation type="submission" date="2025-08" db="UniProtKB">
        <authorList>
            <consortium name="Ensembl"/>
        </authorList>
    </citation>
    <scope>IDENTIFICATION</scope>
</reference>
<dbReference type="GO" id="GO:0005615">
    <property type="term" value="C:extracellular space"/>
    <property type="evidence" value="ECO:0007669"/>
    <property type="project" value="InterPro"/>
</dbReference>
<dbReference type="AlphaFoldDB" id="A0A8C9W3J3"/>
<evidence type="ECO:0000256" key="7">
    <source>
        <dbReference type="ARBA" id="ARBA00022674"/>
    </source>
</evidence>
<dbReference type="InterPro" id="IPR008835">
    <property type="entry name" value="Sclerostin/SOSTDC1"/>
</dbReference>
<dbReference type="GO" id="GO:0001503">
    <property type="term" value="P:ossification"/>
    <property type="evidence" value="ECO:0007669"/>
    <property type="project" value="TreeGrafter"/>
</dbReference>
<feature type="domain" description="CTCK" evidence="14">
    <location>
        <begin position="121"/>
        <end position="212"/>
    </location>
</feature>
<comment type="function">
    <text evidence="1">Negative regulator of bone growth that acts through inhibition of Wnt signaling and bone formation.</text>
</comment>
<evidence type="ECO:0000313" key="15">
    <source>
        <dbReference type="Ensembl" id="ENSSFOP00015068488.1"/>
    </source>
</evidence>
<protein>
    <recommendedName>
        <fullName evidence="5">Sclerostin</fullName>
    </recommendedName>
</protein>
<dbReference type="Ensembl" id="ENSSFOT00015041302.1">
    <property type="protein sequence ID" value="ENSSFOP00015068488.1"/>
    <property type="gene ID" value="ENSSFOG00015028325.1"/>
</dbReference>
<dbReference type="GO" id="GO:0030178">
    <property type="term" value="P:negative regulation of Wnt signaling pathway"/>
    <property type="evidence" value="ECO:0007669"/>
    <property type="project" value="TreeGrafter"/>
</dbReference>
<gene>
    <name evidence="15" type="primary">SOST</name>
    <name evidence="15" type="synonym">dusp3</name>
</gene>
<reference evidence="15 16" key="1">
    <citation type="submission" date="2019-04" db="EMBL/GenBank/DDBJ databases">
        <authorList>
            <consortium name="Wellcome Sanger Institute Data Sharing"/>
        </authorList>
    </citation>
    <scope>NUCLEOTIDE SEQUENCE [LARGE SCALE GENOMIC DNA]</scope>
</reference>
<keyword evidence="6" id="KW-0964">Secreted</keyword>
<evidence type="ECO:0000256" key="4">
    <source>
        <dbReference type="ARBA" id="ARBA00011121"/>
    </source>
</evidence>
<evidence type="ECO:0000256" key="2">
    <source>
        <dbReference type="ARBA" id="ARBA00004613"/>
    </source>
</evidence>
<name>A0A8C9W3J3_SCLFO</name>
<dbReference type="PANTHER" id="PTHR14903:SF4">
    <property type="entry name" value="SCLEROSTIN"/>
    <property type="match status" value="1"/>
</dbReference>
<evidence type="ECO:0000256" key="13">
    <source>
        <dbReference type="SAM" id="MobiDB-lite"/>
    </source>
</evidence>
<dbReference type="Gene3D" id="2.10.90.10">
    <property type="entry name" value="Cystine-knot cytokines"/>
    <property type="match status" value="1"/>
</dbReference>
<evidence type="ECO:0000256" key="10">
    <source>
        <dbReference type="ARBA" id="ARBA00023157"/>
    </source>
</evidence>
<sequence>MLPREAPSCTSTPTLNFMLALASPTLALRPMTLSTSTSVLSLRRGLTSLIRRWHTKMEKGCWSQGWKVFRNDATEIIPEDSEDQKVPFEEPQLSNNTMNRPGHVRRRVQETPLLDASELSCQELRSTRYITDGSCRSTKPVKELMCSGQCVTSHLLPNSILRAKWWKTSTSDYRCVPAHIRTQRVQLHCPHGHRRTYKVRAVTSCKCKRYSNLHNQSEAKDIPAGLRPRRNKKRTLLLPQGRGSNRRMTGNAY</sequence>
<keyword evidence="8" id="KW-0879">Wnt signaling pathway</keyword>
<dbReference type="SUPFAM" id="SSF57501">
    <property type="entry name" value="Cystine-knot cytokines"/>
    <property type="match status" value="1"/>
</dbReference>
<organism evidence="15 16">
    <name type="scientific">Scleropages formosus</name>
    <name type="common">Asian bonytongue</name>
    <name type="synonym">Osteoglossum formosum</name>
    <dbReference type="NCBI Taxonomy" id="113540"/>
    <lineage>
        <taxon>Eukaryota</taxon>
        <taxon>Metazoa</taxon>
        <taxon>Chordata</taxon>
        <taxon>Craniata</taxon>
        <taxon>Vertebrata</taxon>
        <taxon>Euteleostomi</taxon>
        <taxon>Actinopterygii</taxon>
        <taxon>Neopterygii</taxon>
        <taxon>Teleostei</taxon>
        <taxon>Osteoglossocephala</taxon>
        <taxon>Osteoglossomorpha</taxon>
        <taxon>Osteoglossiformes</taxon>
        <taxon>Osteoglossidae</taxon>
        <taxon>Scleropages</taxon>
    </lineage>
</organism>
<dbReference type="GeneTree" id="ENSGT00390000014900"/>
<dbReference type="PROSITE" id="PS01225">
    <property type="entry name" value="CTCK_2"/>
    <property type="match status" value="1"/>
</dbReference>
<evidence type="ECO:0000256" key="12">
    <source>
        <dbReference type="PROSITE-ProRule" id="PRU00039"/>
    </source>
</evidence>
<reference evidence="15" key="3">
    <citation type="submission" date="2025-09" db="UniProtKB">
        <authorList>
            <consortium name="Ensembl"/>
        </authorList>
    </citation>
    <scope>IDENTIFICATION</scope>
</reference>
<evidence type="ECO:0000313" key="16">
    <source>
        <dbReference type="Proteomes" id="UP000694397"/>
    </source>
</evidence>
<keyword evidence="10" id="KW-1015">Disulfide bond</keyword>
<evidence type="ECO:0000256" key="3">
    <source>
        <dbReference type="ARBA" id="ARBA00007850"/>
    </source>
</evidence>
<keyword evidence="16" id="KW-1185">Reference proteome</keyword>
<keyword evidence="11" id="KW-0325">Glycoprotein</keyword>